<dbReference type="EMBL" id="SAWZ01000007">
    <property type="protein sequence ID" value="RXR03431.1"/>
    <property type="molecule type" value="Genomic_DNA"/>
</dbReference>
<proteinExistence type="predicted"/>
<feature type="chain" id="PRO_5020527725" evidence="1">
    <location>
        <begin position="33"/>
        <end position="296"/>
    </location>
</feature>
<dbReference type="AlphaFoldDB" id="A0A4Q1JSZ5"/>
<sequence length="296" mass="33866">MPQRSTFLPALHRALRVVALLMLSTIAGNALAATPAKAQTLKVMSFNVRTPADTNDDRWENRRQVLFDMLREQDPDVIGTQELVKRQANDIIAALPQYTWFGTGRRGDDSDEHMGVFYRPDRLRVLDSGNFWLSDTPEVPGSISWNNLMPRMVTWARFERIADGARFTLYNTHLPYREQDEDARERGAKLILQRMASLPANEPFVLTGDFNAKPDSGVHKVLTETLSDAWLSTAQRSGPERTFHNFTGKPDYRIDWVLYRNLQLQSVQTIDMHRGARYPSDHFPVLARFLLPSPAR</sequence>
<keyword evidence="4" id="KW-1185">Reference proteome</keyword>
<dbReference type="PANTHER" id="PTHR12121:SF36">
    <property type="entry name" value="ENDONUCLEASE_EXONUCLEASE_PHOSPHATASE DOMAIN-CONTAINING PROTEIN"/>
    <property type="match status" value="1"/>
</dbReference>
<evidence type="ECO:0000313" key="3">
    <source>
        <dbReference type="EMBL" id="RXR03431.1"/>
    </source>
</evidence>
<dbReference type="CDD" id="cd09083">
    <property type="entry name" value="EEP-1"/>
    <property type="match status" value="1"/>
</dbReference>
<evidence type="ECO:0000259" key="2">
    <source>
        <dbReference type="Pfam" id="PF03372"/>
    </source>
</evidence>
<dbReference type="GO" id="GO:0004519">
    <property type="term" value="F:endonuclease activity"/>
    <property type="evidence" value="ECO:0007669"/>
    <property type="project" value="UniProtKB-KW"/>
</dbReference>
<organism evidence="3 4">
    <name type="scientific">Pseudoxanthomonas composti</name>
    <dbReference type="NCBI Taxonomy" id="2137479"/>
    <lineage>
        <taxon>Bacteria</taxon>
        <taxon>Pseudomonadati</taxon>
        <taxon>Pseudomonadota</taxon>
        <taxon>Gammaproteobacteria</taxon>
        <taxon>Lysobacterales</taxon>
        <taxon>Lysobacteraceae</taxon>
        <taxon>Pseudoxanthomonas</taxon>
    </lineage>
</organism>
<comment type="caution">
    <text evidence="3">The sequence shown here is derived from an EMBL/GenBank/DDBJ whole genome shotgun (WGS) entry which is preliminary data.</text>
</comment>
<dbReference type="InterPro" id="IPR036691">
    <property type="entry name" value="Endo/exonu/phosph_ase_sf"/>
</dbReference>
<keyword evidence="3" id="KW-0378">Hydrolase</keyword>
<dbReference type="Pfam" id="PF03372">
    <property type="entry name" value="Exo_endo_phos"/>
    <property type="match status" value="1"/>
</dbReference>
<dbReference type="InterPro" id="IPR050410">
    <property type="entry name" value="CCR4/nocturin_mRNA_transcr"/>
</dbReference>
<keyword evidence="3" id="KW-0269">Exonuclease</keyword>
<dbReference type="Gene3D" id="3.60.10.10">
    <property type="entry name" value="Endonuclease/exonuclease/phosphatase"/>
    <property type="match status" value="1"/>
</dbReference>
<keyword evidence="3" id="KW-0540">Nuclease</keyword>
<evidence type="ECO:0000313" key="4">
    <source>
        <dbReference type="Proteomes" id="UP000289784"/>
    </source>
</evidence>
<dbReference type="Proteomes" id="UP000289784">
    <property type="component" value="Unassembled WGS sequence"/>
</dbReference>
<feature type="signal peptide" evidence="1">
    <location>
        <begin position="1"/>
        <end position="32"/>
    </location>
</feature>
<dbReference type="PANTHER" id="PTHR12121">
    <property type="entry name" value="CARBON CATABOLITE REPRESSOR PROTEIN 4"/>
    <property type="match status" value="1"/>
</dbReference>
<keyword evidence="1" id="KW-0732">Signal</keyword>
<feature type="domain" description="Endonuclease/exonuclease/phosphatase" evidence="2">
    <location>
        <begin position="44"/>
        <end position="282"/>
    </location>
</feature>
<dbReference type="GO" id="GO:0000175">
    <property type="term" value="F:3'-5'-RNA exonuclease activity"/>
    <property type="evidence" value="ECO:0007669"/>
    <property type="project" value="TreeGrafter"/>
</dbReference>
<dbReference type="OrthoDB" id="9793162at2"/>
<keyword evidence="3" id="KW-0255">Endonuclease</keyword>
<dbReference type="RefSeq" id="WP_129471743.1">
    <property type="nucleotide sequence ID" value="NZ_SAWZ01000007.1"/>
</dbReference>
<protein>
    <submittedName>
        <fullName evidence="3">Endonuclease/exonuclease/phosphatase family protein</fullName>
    </submittedName>
</protein>
<dbReference type="SUPFAM" id="SSF56219">
    <property type="entry name" value="DNase I-like"/>
    <property type="match status" value="1"/>
</dbReference>
<name>A0A4Q1JSZ5_9GAMM</name>
<dbReference type="InterPro" id="IPR005135">
    <property type="entry name" value="Endo/exonuclease/phosphatase"/>
</dbReference>
<evidence type="ECO:0000256" key="1">
    <source>
        <dbReference type="SAM" id="SignalP"/>
    </source>
</evidence>
<reference evidence="3 4" key="1">
    <citation type="submission" date="2019-01" db="EMBL/GenBank/DDBJ databases">
        <title>Pseudoxanthomonas composti sp. nov., isolated from compost.</title>
        <authorList>
            <person name="Yang G."/>
        </authorList>
    </citation>
    <scope>NUCLEOTIDE SEQUENCE [LARGE SCALE GENOMIC DNA]</scope>
    <source>
        <strain evidence="3 4">GSS15</strain>
    </source>
</reference>
<gene>
    <name evidence="3" type="ORF">EPA99_13395</name>
</gene>
<accession>A0A4Q1JSZ5</accession>